<evidence type="ECO:0000313" key="2">
    <source>
        <dbReference type="EMBL" id="GAU29481.1"/>
    </source>
</evidence>
<feature type="domain" description="F-box" evidence="1">
    <location>
        <begin position="14"/>
        <end position="62"/>
    </location>
</feature>
<dbReference type="InterPro" id="IPR036047">
    <property type="entry name" value="F-box-like_dom_sf"/>
</dbReference>
<dbReference type="Gene3D" id="3.80.10.10">
    <property type="entry name" value="Ribonuclease Inhibitor"/>
    <property type="match status" value="1"/>
</dbReference>
<dbReference type="SMART" id="SM00256">
    <property type="entry name" value="FBOX"/>
    <property type="match status" value="1"/>
</dbReference>
<dbReference type="InterPro" id="IPR032675">
    <property type="entry name" value="LRR_dom_sf"/>
</dbReference>
<dbReference type="SUPFAM" id="SSF81383">
    <property type="entry name" value="F-box domain"/>
    <property type="match status" value="1"/>
</dbReference>
<protein>
    <recommendedName>
        <fullName evidence="1">F-box domain-containing protein</fullName>
    </recommendedName>
</protein>
<sequence>MIPPNTKRVRRHDQDRLSDLPDCVLIHILSFLDTKDTVQTCILSTRWKYLWKTIPTLILHTAGFCSIEKFAIFVSKIWTLRDTKTPLHALDLQLAMDVIADSYAILSCVSSCRALASLKLHGYHKMTMLTALSPFQPFNSLHSLTIACCTVLSLVPNLFKVKLHSLCNLKSLKVKGGVSTSATIPGRIVDFLLQNSPTANVDLIDHWIRIK</sequence>
<dbReference type="SUPFAM" id="SSF52047">
    <property type="entry name" value="RNI-like"/>
    <property type="match status" value="1"/>
</dbReference>
<dbReference type="PANTHER" id="PTHR32212:SF269">
    <property type="entry name" value="F-BOX_RNI_FBD-LIKE DOMAIN PROTEIN"/>
    <property type="match status" value="1"/>
</dbReference>
<dbReference type="EMBL" id="DF973397">
    <property type="protein sequence ID" value="GAU29481.1"/>
    <property type="molecule type" value="Genomic_DNA"/>
</dbReference>
<evidence type="ECO:0000313" key="3">
    <source>
        <dbReference type="Proteomes" id="UP000242715"/>
    </source>
</evidence>
<evidence type="ECO:0000259" key="1">
    <source>
        <dbReference type="PROSITE" id="PS50181"/>
    </source>
</evidence>
<dbReference type="PANTHER" id="PTHR32212">
    <property type="entry name" value="CYCLIN-LIKE F-BOX"/>
    <property type="match status" value="1"/>
</dbReference>
<gene>
    <name evidence="2" type="ORF">TSUD_65160</name>
</gene>
<accession>A0A2Z6MCD5</accession>
<dbReference type="AlphaFoldDB" id="A0A2Z6MCD5"/>
<dbReference type="Pfam" id="PF00646">
    <property type="entry name" value="F-box"/>
    <property type="match status" value="1"/>
</dbReference>
<dbReference type="InterPro" id="IPR001810">
    <property type="entry name" value="F-box_dom"/>
</dbReference>
<reference evidence="3" key="1">
    <citation type="journal article" date="2017" name="Front. Plant Sci.">
        <title>Climate Clever Clovers: New Paradigm to Reduce the Environmental Footprint of Ruminants by Breeding Low Methanogenic Forages Utilizing Haplotype Variation.</title>
        <authorList>
            <person name="Kaur P."/>
            <person name="Appels R."/>
            <person name="Bayer P.E."/>
            <person name="Keeble-Gagnere G."/>
            <person name="Wang J."/>
            <person name="Hirakawa H."/>
            <person name="Shirasawa K."/>
            <person name="Vercoe P."/>
            <person name="Stefanova K."/>
            <person name="Durmic Z."/>
            <person name="Nichols P."/>
            <person name="Revell C."/>
            <person name="Isobe S.N."/>
            <person name="Edwards D."/>
            <person name="Erskine W."/>
        </authorList>
    </citation>
    <scope>NUCLEOTIDE SEQUENCE [LARGE SCALE GENOMIC DNA]</scope>
    <source>
        <strain evidence="3">cv. Daliak</strain>
    </source>
</reference>
<dbReference type="PROSITE" id="PS50181">
    <property type="entry name" value="FBOX"/>
    <property type="match status" value="1"/>
</dbReference>
<proteinExistence type="predicted"/>
<dbReference type="Proteomes" id="UP000242715">
    <property type="component" value="Unassembled WGS sequence"/>
</dbReference>
<dbReference type="InterPro" id="IPR053781">
    <property type="entry name" value="F-box_AtFBL13-like"/>
</dbReference>
<dbReference type="CDD" id="cd22160">
    <property type="entry name" value="F-box_AtFBL13-like"/>
    <property type="match status" value="1"/>
</dbReference>
<organism evidence="2 3">
    <name type="scientific">Trifolium subterraneum</name>
    <name type="common">Subterranean clover</name>
    <dbReference type="NCBI Taxonomy" id="3900"/>
    <lineage>
        <taxon>Eukaryota</taxon>
        <taxon>Viridiplantae</taxon>
        <taxon>Streptophyta</taxon>
        <taxon>Embryophyta</taxon>
        <taxon>Tracheophyta</taxon>
        <taxon>Spermatophyta</taxon>
        <taxon>Magnoliopsida</taxon>
        <taxon>eudicotyledons</taxon>
        <taxon>Gunneridae</taxon>
        <taxon>Pentapetalae</taxon>
        <taxon>rosids</taxon>
        <taxon>fabids</taxon>
        <taxon>Fabales</taxon>
        <taxon>Fabaceae</taxon>
        <taxon>Papilionoideae</taxon>
        <taxon>50 kb inversion clade</taxon>
        <taxon>NPAAA clade</taxon>
        <taxon>Hologalegina</taxon>
        <taxon>IRL clade</taxon>
        <taxon>Trifolieae</taxon>
        <taxon>Trifolium</taxon>
    </lineage>
</organism>
<dbReference type="OrthoDB" id="1435341at2759"/>
<name>A0A2Z6MCD5_TRISU</name>
<keyword evidence="3" id="KW-1185">Reference proteome</keyword>